<protein>
    <submittedName>
        <fullName evidence="1">Uncharacterized protein</fullName>
    </submittedName>
</protein>
<evidence type="ECO:0000313" key="2">
    <source>
        <dbReference type="Proteomes" id="UP000501690"/>
    </source>
</evidence>
<dbReference type="EMBL" id="CP039345">
    <property type="protein sequence ID" value="QCD79568.1"/>
    <property type="molecule type" value="Genomic_DNA"/>
</dbReference>
<reference evidence="1 2" key="1">
    <citation type="submission" date="2019-04" db="EMBL/GenBank/DDBJ databases">
        <title>An improved genome assembly and genetic linkage map for asparagus bean, Vigna unguiculata ssp. sesquipedialis.</title>
        <authorList>
            <person name="Xia Q."/>
            <person name="Zhang R."/>
            <person name="Dong Y."/>
        </authorList>
    </citation>
    <scope>NUCLEOTIDE SEQUENCE [LARGE SCALE GENOMIC DNA]</scope>
    <source>
        <tissue evidence="1">Leaf</tissue>
    </source>
</reference>
<dbReference type="AlphaFoldDB" id="A0A4D6KPG0"/>
<name>A0A4D6KPG0_VIGUN</name>
<proteinExistence type="predicted"/>
<dbReference type="Proteomes" id="UP000501690">
    <property type="component" value="Linkage Group LG1"/>
</dbReference>
<evidence type="ECO:0000313" key="1">
    <source>
        <dbReference type="EMBL" id="QCD79568.1"/>
    </source>
</evidence>
<keyword evidence="2" id="KW-1185">Reference proteome</keyword>
<accession>A0A4D6KPG0</accession>
<gene>
    <name evidence="1" type="ORF">DEO72_LG1g3210</name>
</gene>
<sequence>MVVATWKEGNESSSRCIGTHGSGHVIEMDSPYLLEFGDDRVRGPRQQVMMQVKLVRLSCGDRIIMGSL</sequence>
<organism evidence="1 2">
    <name type="scientific">Vigna unguiculata</name>
    <name type="common">Cowpea</name>
    <dbReference type="NCBI Taxonomy" id="3917"/>
    <lineage>
        <taxon>Eukaryota</taxon>
        <taxon>Viridiplantae</taxon>
        <taxon>Streptophyta</taxon>
        <taxon>Embryophyta</taxon>
        <taxon>Tracheophyta</taxon>
        <taxon>Spermatophyta</taxon>
        <taxon>Magnoliopsida</taxon>
        <taxon>eudicotyledons</taxon>
        <taxon>Gunneridae</taxon>
        <taxon>Pentapetalae</taxon>
        <taxon>rosids</taxon>
        <taxon>fabids</taxon>
        <taxon>Fabales</taxon>
        <taxon>Fabaceae</taxon>
        <taxon>Papilionoideae</taxon>
        <taxon>50 kb inversion clade</taxon>
        <taxon>NPAAA clade</taxon>
        <taxon>indigoferoid/millettioid clade</taxon>
        <taxon>Phaseoleae</taxon>
        <taxon>Vigna</taxon>
    </lineage>
</organism>